<accession>A0A8C6RX01</accession>
<keyword evidence="5 9" id="KW-0560">Oxidoreductase</keyword>
<dbReference type="Pfam" id="PF02727">
    <property type="entry name" value="Cu_amine_oxidN2"/>
    <property type="match status" value="1"/>
</dbReference>
<dbReference type="InterPro" id="IPR015802">
    <property type="entry name" value="Cu_amine_oxidase_N3"/>
</dbReference>
<dbReference type="Gene3D" id="3.10.450.40">
    <property type="match status" value="2"/>
</dbReference>
<dbReference type="PANTHER" id="PTHR10638">
    <property type="entry name" value="COPPER AMINE OXIDASE"/>
    <property type="match status" value="1"/>
</dbReference>
<gene>
    <name evidence="14" type="primary">LOC103745301</name>
</gene>
<dbReference type="GO" id="GO:0005886">
    <property type="term" value="C:plasma membrane"/>
    <property type="evidence" value="ECO:0007669"/>
    <property type="project" value="TreeGrafter"/>
</dbReference>
<reference evidence="14" key="1">
    <citation type="submission" date="2025-08" db="UniProtKB">
        <authorList>
            <consortium name="Ensembl"/>
        </authorList>
    </citation>
    <scope>IDENTIFICATION</scope>
</reference>
<dbReference type="Gene3D" id="2.70.98.20">
    <property type="entry name" value="Copper amine oxidase, catalytic domain"/>
    <property type="match status" value="1"/>
</dbReference>
<comment type="PTM">
    <text evidence="8 9">Topaquinone (TPQ) is generated by copper-dependent autoxidation of a specific tyrosyl residue.</text>
</comment>
<dbReference type="OrthoDB" id="3341590at2759"/>
<dbReference type="SUPFAM" id="SSF49998">
    <property type="entry name" value="Amine oxidase catalytic domain"/>
    <property type="match status" value="1"/>
</dbReference>
<reference evidence="14" key="2">
    <citation type="submission" date="2025-09" db="UniProtKB">
        <authorList>
            <consortium name="Ensembl"/>
        </authorList>
    </citation>
    <scope>IDENTIFICATION</scope>
</reference>
<feature type="signal peptide" evidence="10">
    <location>
        <begin position="1"/>
        <end position="24"/>
    </location>
</feature>
<protein>
    <recommendedName>
        <fullName evidence="9">Amine oxidase</fullName>
        <ecNumber evidence="9">1.4.3.-</ecNumber>
    </recommendedName>
</protein>
<evidence type="ECO:0000256" key="8">
    <source>
        <dbReference type="PIRSR" id="PIRSR600269-51"/>
    </source>
</evidence>
<feature type="modified residue" description="2',4',5'-topaquinone" evidence="8">
    <location>
        <position position="460"/>
    </location>
</feature>
<dbReference type="FunFam" id="3.10.450.40:FF:000007">
    <property type="entry name" value="Amine oxidase"/>
    <property type="match status" value="1"/>
</dbReference>
<dbReference type="GeneTree" id="ENSGT00950000183207"/>
<evidence type="ECO:0000256" key="2">
    <source>
        <dbReference type="ARBA" id="ARBA00007983"/>
    </source>
</evidence>
<feature type="chain" id="PRO_5034545650" description="Amine oxidase" evidence="10">
    <location>
        <begin position="25"/>
        <end position="702"/>
    </location>
</feature>
<keyword evidence="3 9" id="KW-0479">Metal-binding</keyword>
<dbReference type="Ensembl" id="ENSNGAT00000028403.1">
    <property type="protein sequence ID" value="ENSNGAP00000022715.1"/>
    <property type="gene ID" value="ENSNGAG00000021501.1"/>
</dbReference>
<evidence type="ECO:0000256" key="3">
    <source>
        <dbReference type="ARBA" id="ARBA00022723"/>
    </source>
</evidence>
<dbReference type="Pfam" id="PF02728">
    <property type="entry name" value="Cu_amine_oxidN3"/>
    <property type="match status" value="1"/>
</dbReference>
<dbReference type="GO" id="GO:0046677">
    <property type="term" value="P:response to antibiotic"/>
    <property type="evidence" value="ECO:0007669"/>
    <property type="project" value="TreeGrafter"/>
</dbReference>
<keyword evidence="10" id="KW-0732">Signal</keyword>
<evidence type="ECO:0000256" key="4">
    <source>
        <dbReference type="ARBA" id="ARBA00022772"/>
    </source>
</evidence>
<evidence type="ECO:0000259" key="12">
    <source>
        <dbReference type="Pfam" id="PF02727"/>
    </source>
</evidence>
<dbReference type="InterPro" id="IPR036460">
    <property type="entry name" value="Cu_amine_oxidase_C_sf"/>
</dbReference>
<keyword evidence="4 8" id="KW-0801">TPQ</keyword>
<evidence type="ECO:0000313" key="15">
    <source>
        <dbReference type="Proteomes" id="UP000694381"/>
    </source>
</evidence>
<dbReference type="GO" id="GO:0008131">
    <property type="term" value="F:primary methylamine oxidase activity"/>
    <property type="evidence" value="ECO:0007669"/>
    <property type="project" value="InterPro"/>
</dbReference>
<sequence>MDLARMSLALGWMAAIFLLQMSTAERFRGGPDGETQVFADMSAEELESVHAYLMNREELELQPARTMTLAKNCVFLIERLLPRKHEVLDFLDKGTSPPLREARVLIYFGAQEHPNVTEYAVGPIKQPVYMRKLNRGQGQELPWASRPMSKVESALLHDVLKEATEPLNEFFFDTTGYTLQDCNGQCLTFTNVAPHGMALRKRHSWFIMQLHVEDQLPQPTGLEILVDHGSTNVQNWRILQLWYNSKLYQSAEELARKYKDGEVDTVDFENLLPKITKQSPTLSYKHGREYPKPISKTATRVLRPSAPHYSLKDNTVLYGGWTFFFHLRATSGLQIFNVHFKGERIAYEISAQAAMALYGGQGPEGTETKYINLGWGLGGVIHQLVPGIDCPDTATFVDAIYYYDSDDPVHYPQALCIFEMPTDVPLGNHFNSNFRDYFNHYESLKGHMLVLRTTSAVYNYDYIWDYIFYPNGVIEAKMHATGRIHTTFYTPEGQAHGTHLHDHLLGNIRFHLVHYRVDLDVAGTKNSFQTAQMRLKNKTNPWSQRSHQVKTILHKTQYSRERQAAFRFTQTLPKYLLFSSTKKNMWGPRSSYRLQVHSPAGPVLPQGWQKSTAFEWFRYQLAVTKYQESERFSNLVHRNHHWAHPVTFEDFIQNDDSIEDKDLVAWITTAFLPHFEDVPSMAIPKNYVGFLLQPFDFVHGIK</sequence>
<dbReference type="OMA" id="PQPYSEF"/>
<dbReference type="InterPro" id="IPR015800">
    <property type="entry name" value="Cu_amine_oxidase_N2"/>
</dbReference>
<evidence type="ECO:0000256" key="6">
    <source>
        <dbReference type="ARBA" id="ARBA00023008"/>
    </source>
</evidence>
<evidence type="ECO:0000256" key="7">
    <source>
        <dbReference type="ARBA" id="ARBA00059416"/>
    </source>
</evidence>
<dbReference type="InterPro" id="IPR015798">
    <property type="entry name" value="Cu_amine_oxidase_C"/>
</dbReference>
<dbReference type="EC" id="1.4.3.-" evidence="9"/>
<dbReference type="InterPro" id="IPR000269">
    <property type="entry name" value="Cu_amine_oxidase"/>
</dbReference>
<feature type="domain" description="Copper amine oxidase catalytic" evidence="11">
    <location>
        <begin position="300"/>
        <end position="698"/>
    </location>
</feature>
<dbReference type="GO" id="GO:0052597">
    <property type="term" value="F:diamine oxidase activity"/>
    <property type="evidence" value="ECO:0007669"/>
    <property type="project" value="TreeGrafter"/>
</dbReference>
<evidence type="ECO:0000259" key="11">
    <source>
        <dbReference type="Pfam" id="PF01179"/>
    </source>
</evidence>
<dbReference type="KEGG" id="ngi:103745301"/>
<evidence type="ECO:0000313" key="14">
    <source>
        <dbReference type="Ensembl" id="ENSNGAP00000022715.1"/>
    </source>
</evidence>
<dbReference type="GO" id="GO:0005507">
    <property type="term" value="F:copper ion binding"/>
    <property type="evidence" value="ECO:0007669"/>
    <property type="project" value="InterPro"/>
</dbReference>
<comment type="cofactor">
    <cofactor evidence="1">
        <name>Cu(2+)</name>
        <dbReference type="ChEBI" id="CHEBI:29036"/>
    </cofactor>
</comment>
<evidence type="ECO:0000256" key="10">
    <source>
        <dbReference type="SAM" id="SignalP"/>
    </source>
</evidence>
<dbReference type="GO" id="GO:0048038">
    <property type="term" value="F:quinone binding"/>
    <property type="evidence" value="ECO:0007669"/>
    <property type="project" value="InterPro"/>
</dbReference>
<dbReference type="InterPro" id="IPR016182">
    <property type="entry name" value="Cu_amine_oxidase_N-reg"/>
</dbReference>
<keyword evidence="15" id="KW-1185">Reference proteome</keyword>
<evidence type="ECO:0000259" key="13">
    <source>
        <dbReference type="Pfam" id="PF02728"/>
    </source>
</evidence>
<dbReference type="FunFam" id="2.70.98.20:FF:000002">
    <property type="entry name" value="Amine oxidase"/>
    <property type="match status" value="1"/>
</dbReference>
<evidence type="ECO:0000256" key="5">
    <source>
        <dbReference type="ARBA" id="ARBA00023002"/>
    </source>
</evidence>
<evidence type="ECO:0000256" key="9">
    <source>
        <dbReference type="RuleBase" id="RU000672"/>
    </source>
</evidence>
<name>A0A8C6RX01_NANGA</name>
<comment type="cofactor">
    <cofactor evidence="9">
        <name>Cu cation</name>
        <dbReference type="ChEBI" id="CHEBI:23378"/>
    </cofactor>
    <text evidence="9">Contains 1 topaquinone per subunit.</text>
</comment>
<dbReference type="PANTHER" id="PTHR10638:SF25">
    <property type="entry name" value="AMINE OXIDASE"/>
    <property type="match status" value="1"/>
</dbReference>
<dbReference type="SUPFAM" id="SSF54416">
    <property type="entry name" value="Amine oxidase N-terminal region"/>
    <property type="match status" value="2"/>
</dbReference>
<proteinExistence type="inferred from homology"/>
<dbReference type="PRINTS" id="PR00766">
    <property type="entry name" value="CUDAOXIDASE"/>
</dbReference>
<dbReference type="GO" id="GO:0009308">
    <property type="term" value="P:amine metabolic process"/>
    <property type="evidence" value="ECO:0007669"/>
    <property type="project" value="UniProtKB-UniRule"/>
</dbReference>
<organism evidence="14 15">
    <name type="scientific">Nannospalax galili</name>
    <name type="common">Northern Israeli blind subterranean mole rat</name>
    <name type="synonym">Spalax galili</name>
    <dbReference type="NCBI Taxonomy" id="1026970"/>
    <lineage>
        <taxon>Eukaryota</taxon>
        <taxon>Metazoa</taxon>
        <taxon>Chordata</taxon>
        <taxon>Craniata</taxon>
        <taxon>Vertebrata</taxon>
        <taxon>Euteleostomi</taxon>
        <taxon>Mammalia</taxon>
        <taxon>Eutheria</taxon>
        <taxon>Euarchontoglires</taxon>
        <taxon>Glires</taxon>
        <taxon>Rodentia</taxon>
        <taxon>Myomorpha</taxon>
        <taxon>Muroidea</taxon>
        <taxon>Spalacidae</taxon>
        <taxon>Spalacinae</taxon>
        <taxon>Nannospalax</taxon>
    </lineage>
</organism>
<dbReference type="AlphaFoldDB" id="A0A8C6RX01"/>
<evidence type="ECO:0000256" key="1">
    <source>
        <dbReference type="ARBA" id="ARBA00001973"/>
    </source>
</evidence>
<keyword evidence="6 9" id="KW-0186">Copper</keyword>
<feature type="domain" description="Copper amine oxidase N2-terminal" evidence="12">
    <location>
        <begin position="44"/>
        <end position="130"/>
    </location>
</feature>
<feature type="domain" description="Copper amine oxidase N3-terminal" evidence="13">
    <location>
        <begin position="146"/>
        <end position="244"/>
    </location>
</feature>
<comment type="similarity">
    <text evidence="2 9">Belongs to the copper/topaquinone oxidase family.</text>
</comment>
<dbReference type="GeneID" id="103745301"/>
<dbReference type="Proteomes" id="UP000694381">
    <property type="component" value="Unassembled WGS sequence"/>
</dbReference>
<dbReference type="Pfam" id="PF01179">
    <property type="entry name" value="Cu_amine_oxid"/>
    <property type="match status" value="1"/>
</dbReference>
<comment type="function">
    <text evidence="7">Catalyzes the oxidative deamination of primary amines to the corresponding aldehydes with the concomitant production of hydrogen peroxide and ammonia. Its preferred substrates in vitro are the diamines histamine and 1-methylhistamine and it could therefore play a role in allergic and immune responses. Has a broad specificity for diamines and can also act on cadaverine and putrescine, two products of amino acid catabolism. It could also act on polyamines, like spermidine and spermine though less efficiently, and regulate various biological processes.</text>
</comment>